<dbReference type="Gene3D" id="3.30.70.2390">
    <property type="match status" value="1"/>
</dbReference>
<comment type="caution">
    <text evidence="4">The sequence shown here is derived from an EMBL/GenBank/DDBJ whole genome shotgun (WGS) entry which is preliminary data.</text>
</comment>
<feature type="region of interest" description="Disordered" evidence="1">
    <location>
        <begin position="1"/>
        <end position="22"/>
    </location>
</feature>
<sequence length="244" mass="24985">MAKNENETYDSYPRDGFDNPPIGPVGVHRGARSVGARMMPYIVVLIIAALVGALAWGLFSGELTKAFGGGSQTADQSQTVQSANTDSASKNTSSDSSDSKTSSSDGDAANQSSNTDDANSSNTDSSDSQSTQDEQNANDSQNSSDESDQSSAQSQPNKASAVRVVNATGIAGYAASKASVLTGAGYTSVTAANPTGAALPDTTVVWYQNETDKATAEDVAKTLGLTDVQQASGLDVPVVVVLRN</sequence>
<feature type="domain" description="LytR/CpsA/Psr regulator C-terminal" evidence="3">
    <location>
        <begin position="161"/>
        <end position="242"/>
    </location>
</feature>
<feature type="compositionally biased region" description="Polar residues" evidence="1">
    <location>
        <begin position="72"/>
        <end position="81"/>
    </location>
</feature>
<name>A0A5N5RF74_9BIFI</name>
<evidence type="ECO:0000313" key="5">
    <source>
        <dbReference type="Proteomes" id="UP000326336"/>
    </source>
</evidence>
<dbReference type="OrthoDB" id="3242784at2"/>
<keyword evidence="2" id="KW-1133">Transmembrane helix</keyword>
<reference evidence="4 5" key="1">
    <citation type="journal article" date="2019" name="Int. J. Syst. Evol. Microbiol.">
        <title>Bifidobacterium jacchi sp. nov., isolated from the faeces of a baby common marmoset (Callithrix jacchus).</title>
        <authorList>
            <person name="Modesto M."/>
            <person name="Watanabe K."/>
            <person name="Arita M."/>
            <person name="Satti M."/>
            <person name="Oki K."/>
            <person name="Sciavilla P."/>
            <person name="Patavino C."/>
            <person name="Camma C."/>
            <person name="Michelini S."/>
            <person name="Sgorbati B."/>
            <person name="Mattarelli P."/>
        </authorList>
    </citation>
    <scope>NUCLEOTIDE SEQUENCE [LARGE SCALE GENOMIC DNA]</scope>
    <source>
        <strain evidence="4 5">MRM 9.3</strain>
    </source>
</reference>
<proteinExistence type="predicted"/>
<dbReference type="Pfam" id="PF13399">
    <property type="entry name" value="LytR_C"/>
    <property type="match status" value="1"/>
</dbReference>
<evidence type="ECO:0000256" key="2">
    <source>
        <dbReference type="SAM" id="Phobius"/>
    </source>
</evidence>
<accession>A0A5N5RF74</accession>
<evidence type="ECO:0000259" key="3">
    <source>
        <dbReference type="Pfam" id="PF13399"/>
    </source>
</evidence>
<dbReference type="InterPro" id="IPR027381">
    <property type="entry name" value="LytR/CpsA/Psr_C"/>
</dbReference>
<evidence type="ECO:0000313" key="4">
    <source>
        <dbReference type="EMBL" id="KAB5605883.1"/>
    </source>
</evidence>
<dbReference type="AlphaFoldDB" id="A0A5N5RF74"/>
<protein>
    <submittedName>
        <fullName evidence="4">LytR family transcriptional regulator</fullName>
    </submittedName>
</protein>
<dbReference type="RefSeq" id="WP_151917304.1">
    <property type="nucleotide sequence ID" value="NZ_RQSP01000033.1"/>
</dbReference>
<feature type="transmembrane region" description="Helical" evidence="2">
    <location>
        <begin position="38"/>
        <end position="59"/>
    </location>
</feature>
<evidence type="ECO:0000256" key="1">
    <source>
        <dbReference type="SAM" id="MobiDB-lite"/>
    </source>
</evidence>
<gene>
    <name evidence="4" type="ORF">EHS19_08370</name>
</gene>
<keyword evidence="2" id="KW-0472">Membrane</keyword>
<keyword evidence="2" id="KW-0812">Transmembrane</keyword>
<dbReference type="EMBL" id="RQSP01000033">
    <property type="protein sequence ID" value="KAB5605883.1"/>
    <property type="molecule type" value="Genomic_DNA"/>
</dbReference>
<organism evidence="4 5">
    <name type="scientific">Bifidobacterium jacchi</name>
    <dbReference type="NCBI Taxonomy" id="2490545"/>
    <lineage>
        <taxon>Bacteria</taxon>
        <taxon>Bacillati</taxon>
        <taxon>Actinomycetota</taxon>
        <taxon>Actinomycetes</taxon>
        <taxon>Bifidobacteriales</taxon>
        <taxon>Bifidobacteriaceae</taxon>
        <taxon>Bifidobacterium</taxon>
    </lineage>
</organism>
<feature type="compositionally biased region" description="Low complexity" evidence="1">
    <location>
        <begin position="82"/>
        <end position="155"/>
    </location>
</feature>
<feature type="region of interest" description="Disordered" evidence="1">
    <location>
        <begin position="68"/>
        <end position="160"/>
    </location>
</feature>
<dbReference type="Proteomes" id="UP000326336">
    <property type="component" value="Unassembled WGS sequence"/>
</dbReference>
<keyword evidence="5" id="KW-1185">Reference proteome</keyword>
<feature type="compositionally biased region" description="Basic and acidic residues" evidence="1">
    <location>
        <begin position="1"/>
        <end position="17"/>
    </location>
</feature>